<proteinExistence type="predicted"/>
<feature type="transmembrane region" description="Helical" evidence="6">
    <location>
        <begin position="257"/>
        <end position="279"/>
    </location>
</feature>
<feature type="transmembrane region" description="Helical" evidence="6">
    <location>
        <begin position="317"/>
        <end position="339"/>
    </location>
</feature>
<feature type="transmembrane region" description="Helical" evidence="6">
    <location>
        <begin position="85"/>
        <end position="113"/>
    </location>
</feature>
<dbReference type="InterPro" id="IPR050833">
    <property type="entry name" value="Poly_Biosynth_Transport"/>
</dbReference>
<sequence>MRKGKAKQEIGTGVIFSYLNIFFQLLAYILYTPVSLKYLGDSEYGVYSLCTSIMASLGVIEMGLSSAYLKYYVQYREEGGDSNKIAILNGMFICIFMVLGLIALGCGIFVALYPIQVLGNKLTGAEILIAQRLLFILALNLCIMLIGVFFRTNIMANERYKMLKGVDALKTISNPFLGMIALILGYRSVTLGILSLLITSFCVFVNARYCVKYLKLKLRFKDMEFGLLKKYFGFSFFIFLHTMMDQLNWQIDKWLLARYAGSLAITVYTLGSQINTIFIKCSTAISEMFAAKVHVLIENNRDEELNSLFAKVGRVQIIVILYIYYGFIIFGMAFLRFWAGEGYNNSYWVAVLLMTPIVILLSQNLNIEIFRAYEKHRIQAVVNFGIGILNFIISIPLCKKYGELGCALGTMISMGLVYYPFTNFYIKRHTKINLKQFYTGILRVFVATIVPVGIIWGVRHMIDIYRWEYFMSGLVVYSLLYFASIYFGALKSVEREYLKRKLTGVRYDKKY</sequence>
<feature type="transmembrane region" description="Helical" evidence="6">
    <location>
        <begin position="133"/>
        <end position="156"/>
    </location>
</feature>
<keyword evidence="4 6" id="KW-1133">Transmembrane helix</keyword>
<feature type="transmembrane region" description="Helical" evidence="6">
    <location>
        <begin position="345"/>
        <end position="366"/>
    </location>
</feature>
<evidence type="ECO:0000256" key="4">
    <source>
        <dbReference type="ARBA" id="ARBA00022989"/>
    </source>
</evidence>
<comment type="subcellular location">
    <subcellularLocation>
        <location evidence="1">Cell membrane</location>
        <topology evidence="1">Multi-pass membrane protein</topology>
    </subcellularLocation>
</comment>
<dbReference type="OrthoDB" id="5751261at2"/>
<evidence type="ECO:0000313" key="8">
    <source>
        <dbReference type="Proteomes" id="UP000236311"/>
    </source>
</evidence>
<dbReference type="RefSeq" id="WP_103238450.1">
    <property type="nucleotide sequence ID" value="NZ_JANJZD010000004.1"/>
</dbReference>
<evidence type="ECO:0000256" key="3">
    <source>
        <dbReference type="ARBA" id="ARBA00022692"/>
    </source>
</evidence>
<feature type="transmembrane region" description="Helical" evidence="6">
    <location>
        <begin position="378"/>
        <end position="395"/>
    </location>
</feature>
<feature type="transmembrane region" description="Helical" evidence="6">
    <location>
        <begin position="401"/>
        <end position="419"/>
    </location>
</feature>
<feature type="transmembrane region" description="Helical" evidence="6">
    <location>
        <begin position="440"/>
        <end position="458"/>
    </location>
</feature>
<feature type="transmembrane region" description="Helical" evidence="6">
    <location>
        <begin position="168"/>
        <end position="186"/>
    </location>
</feature>
<feature type="transmembrane region" description="Helical" evidence="6">
    <location>
        <begin position="470"/>
        <end position="490"/>
    </location>
</feature>
<feature type="transmembrane region" description="Helical" evidence="6">
    <location>
        <begin position="12"/>
        <end position="32"/>
    </location>
</feature>
<dbReference type="Proteomes" id="UP000236311">
    <property type="component" value="Unassembled WGS sequence"/>
</dbReference>
<reference evidence="7 8" key="1">
    <citation type="submission" date="2018-01" db="EMBL/GenBank/DDBJ databases">
        <authorList>
            <person name="Gaut B.S."/>
            <person name="Morton B.R."/>
            <person name="Clegg M.T."/>
            <person name="Duvall M.R."/>
        </authorList>
    </citation>
    <scope>NUCLEOTIDE SEQUENCE [LARGE SCALE GENOMIC DNA]</scope>
    <source>
        <strain evidence="7">GP69</strain>
    </source>
</reference>
<keyword evidence="2" id="KW-1003">Cell membrane</keyword>
<feature type="transmembrane region" description="Helical" evidence="6">
    <location>
        <begin position="44"/>
        <end position="64"/>
    </location>
</feature>
<dbReference type="PANTHER" id="PTHR30250">
    <property type="entry name" value="PST FAMILY PREDICTED COLANIC ACID TRANSPORTER"/>
    <property type="match status" value="1"/>
</dbReference>
<evidence type="ECO:0000256" key="2">
    <source>
        <dbReference type="ARBA" id="ARBA00022475"/>
    </source>
</evidence>
<protein>
    <submittedName>
        <fullName evidence="7">Polysaccharide biosynthesis protein</fullName>
    </submittedName>
</protein>
<evidence type="ECO:0000256" key="5">
    <source>
        <dbReference type="ARBA" id="ARBA00023136"/>
    </source>
</evidence>
<keyword evidence="5 6" id="KW-0472">Membrane</keyword>
<dbReference type="PANTHER" id="PTHR30250:SF11">
    <property type="entry name" value="O-ANTIGEN TRANSPORTER-RELATED"/>
    <property type="match status" value="1"/>
</dbReference>
<dbReference type="EMBL" id="OFSM01000004">
    <property type="protein sequence ID" value="SOY28363.1"/>
    <property type="molecule type" value="Genomic_DNA"/>
</dbReference>
<dbReference type="AlphaFoldDB" id="A0A2K4ZD23"/>
<evidence type="ECO:0000313" key="7">
    <source>
        <dbReference type="EMBL" id="SOY28363.1"/>
    </source>
</evidence>
<name>A0A2K4ZD23_9FIRM</name>
<keyword evidence="8" id="KW-1185">Reference proteome</keyword>
<accession>A0A2K4ZD23</accession>
<feature type="transmembrane region" description="Helical" evidence="6">
    <location>
        <begin position="192"/>
        <end position="211"/>
    </location>
</feature>
<evidence type="ECO:0000256" key="1">
    <source>
        <dbReference type="ARBA" id="ARBA00004651"/>
    </source>
</evidence>
<dbReference type="GO" id="GO:0005886">
    <property type="term" value="C:plasma membrane"/>
    <property type="evidence" value="ECO:0007669"/>
    <property type="project" value="UniProtKB-SubCell"/>
</dbReference>
<organism evidence="7 8">
    <name type="scientific">Acetatifactor muris</name>
    <dbReference type="NCBI Taxonomy" id="879566"/>
    <lineage>
        <taxon>Bacteria</taxon>
        <taxon>Bacillati</taxon>
        <taxon>Bacillota</taxon>
        <taxon>Clostridia</taxon>
        <taxon>Lachnospirales</taxon>
        <taxon>Lachnospiraceae</taxon>
        <taxon>Acetatifactor</taxon>
    </lineage>
</organism>
<evidence type="ECO:0000256" key="6">
    <source>
        <dbReference type="SAM" id="Phobius"/>
    </source>
</evidence>
<feature type="transmembrane region" description="Helical" evidence="6">
    <location>
        <begin position="231"/>
        <end position="251"/>
    </location>
</feature>
<gene>
    <name evidence="7" type="ORF">AMURIS_01070</name>
</gene>
<keyword evidence="3 6" id="KW-0812">Transmembrane</keyword>